<keyword evidence="3" id="KW-0862">Zinc</keyword>
<evidence type="ECO:0000256" key="2">
    <source>
        <dbReference type="ARBA" id="ARBA00022771"/>
    </source>
</evidence>
<gene>
    <name evidence="7" type="primary">yocK</name>
    <name evidence="7" type="ORF">MOMUL_11710</name>
</gene>
<feature type="coiled-coil region" evidence="5">
    <location>
        <begin position="3"/>
        <end position="30"/>
    </location>
</feature>
<dbReference type="InterPro" id="IPR037187">
    <property type="entry name" value="DnaK_N"/>
</dbReference>
<keyword evidence="2" id="KW-0863">Zinc-finger</keyword>
<evidence type="ECO:0000256" key="3">
    <source>
        <dbReference type="ARBA" id="ARBA00022833"/>
    </source>
</evidence>
<dbReference type="PROSITE" id="PS51128">
    <property type="entry name" value="ZF_DKSA_2"/>
    <property type="match status" value="1"/>
</dbReference>
<dbReference type="SUPFAM" id="SSF57716">
    <property type="entry name" value="Glucocorticoid receptor-like (DNA-binding domain)"/>
    <property type="match status" value="1"/>
</dbReference>
<evidence type="ECO:0000256" key="5">
    <source>
        <dbReference type="SAM" id="Coils"/>
    </source>
</evidence>
<evidence type="ECO:0000313" key="7">
    <source>
        <dbReference type="EMBL" id="KYH32569.1"/>
    </source>
</evidence>
<protein>
    <submittedName>
        <fullName evidence="7">General stress protein 16O</fullName>
    </submittedName>
</protein>
<dbReference type="Pfam" id="PF01258">
    <property type="entry name" value="zf-dskA_traR"/>
    <property type="match status" value="1"/>
</dbReference>
<organism evidence="7 8">
    <name type="scientific">Moorella mulderi DSM 14980</name>
    <dbReference type="NCBI Taxonomy" id="1122241"/>
    <lineage>
        <taxon>Bacteria</taxon>
        <taxon>Bacillati</taxon>
        <taxon>Bacillota</taxon>
        <taxon>Clostridia</taxon>
        <taxon>Neomoorellales</taxon>
        <taxon>Neomoorellaceae</taxon>
        <taxon>Neomoorella</taxon>
    </lineage>
</organism>
<reference evidence="7 8" key="1">
    <citation type="submission" date="2016-02" db="EMBL/GenBank/DDBJ databases">
        <title>Genome sequence of Moorella mulderi DSM 14980.</title>
        <authorList>
            <person name="Poehlein A."/>
            <person name="Daniel R."/>
        </authorList>
    </citation>
    <scope>NUCLEOTIDE SEQUENCE [LARGE SCALE GENOMIC DNA]</scope>
    <source>
        <strain evidence="7 8">DSM 14980</strain>
    </source>
</reference>
<name>A0A151AY32_9FIRM</name>
<sequence length="251" mass="28662">MDAKSLEHFRRKLLEEKKRLEEQIDTFNSGGLRESLLESTQELSRYDNHPADLGSEEFERSKDLALRDNARIQLQKIDDALESIQDGTYGYCRLCGREIPRERLEAIPETTLCLECRQKMEGAGDINRRPIEEQVILPPFGGQFSDPYQKHPDEEEAIMYDGEDTWQDLARTIEHASESRSGAYFGPLDLDEDQGYVEPVEGIPYFKGADGIFYEDTGAYINDEGSPAEKVIGDAGWDRVVRDRDEKDSQS</sequence>
<evidence type="ECO:0000313" key="8">
    <source>
        <dbReference type="Proteomes" id="UP000075670"/>
    </source>
</evidence>
<proteinExistence type="predicted"/>
<keyword evidence="1" id="KW-0479">Metal-binding</keyword>
<evidence type="ECO:0000256" key="1">
    <source>
        <dbReference type="ARBA" id="ARBA00022723"/>
    </source>
</evidence>
<dbReference type="EMBL" id="LTBC01000003">
    <property type="protein sequence ID" value="KYH32569.1"/>
    <property type="molecule type" value="Genomic_DNA"/>
</dbReference>
<dbReference type="SUPFAM" id="SSF109635">
    <property type="entry name" value="DnaK suppressor protein DksA, alpha-hairpin domain"/>
    <property type="match status" value="1"/>
</dbReference>
<comment type="caution">
    <text evidence="7">The sequence shown here is derived from an EMBL/GenBank/DDBJ whole genome shotgun (WGS) entry which is preliminary data.</text>
</comment>
<evidence type="ECO:0000256" key="4">
    <source>
        <dbReference type="PROSITE-ProRule" id="PRU00510"/>
    </source>
</evidence>
<dbReference type="OrthoDB" id="9811543at2"/>
<accession>A0A151AY32</accession>
<dbReference type="InterPro" id="IPR014240">
    <property type="entry name" value="YteA"/>
</dbReference>
<dbReference type="GO" id="GO:0008270">
    <property type="term" value="F:zinc ion binding"/>
    <property type="evidence" value="ECO:0007669"/>
    <property type="project" value="UniProtKB-KW"/>
</dbReference>
<evidence type="ECO:0000259" key="6">
    <source>
        <dbReference type="Pfam" id="PF01258"/>
    </source>
</evidence>
<dbReference type="AlphaFoldDB" id="A0A151AY32"/>
<feature type="zinc finger region" description="dksA C4-type" evidence="4">
    <location>
        <begin position="92"/>
        <end position="116"/>
    </location>
</feature>
<dbReference type="PATRIC" id="fig|1122241.3.peg.1231"/>
<keyword evidence="8" id="KW-1185">Reference proteome</keyword>
<dbReference type="InterPro" id="IPR000962">
    <property type="entry name" value="Znf_DskA_TraR"/>
</dbReference>
<dbReference type="Gene3D" id="1.20.120.910">
    <property type="entry name" value="DksA, coiled-coil domain"/>
    <property type="match status" value="1"/>
</dbReference>
<dbReference type="RefSeq" id="WP_062282713.1">
    <property type="nucleotide sequence ID" value="NZ_LTBC01000003.1"/>
</dbReference>
<dbReference type="Proteomes" id="UP000075670">
    <property type="component" value="Unassembled WGS sequence"/>
</dbReference>
<keyword evidence="5" id="KW-0175">Coiled coil</keyword>
<dbReference type="PANTHER" id="PTHR33823:SF4">
    <property type="entry name" value="GENERAL STRESS PROTEIN 16O"/>
    <property type="match status" value="1"/>
</dbReference>
<dbReference type="PANTHER" id="PTHR33823">
    <property type="entry name" value="RNA POLYMERASE-BINDING TRANSCRIPTION FACTOR DKSA-RELATED"/>
    <property type="match status" value="1"/>
</dbReference>
<feature type="domain" description="Zinc finger DksA/TraR C4-type" evidence="6">
    <location>
        <begin position="87"/>
        <end position="121"/>
    </location>
</feature>
<dbReference type="NCBIfam" id="TIGR02890">
    <property type="entry name" value="bacill_yteA"/>
    <property type="match status" value="1"/>
</dbReference>